<accession>E6XFL2</accession>
<dbReference type="EMBL" id="CP002457">
    <property type="protein sequence ID" value="ADV52825.1"/>
    <property type="molecule type" value="Genomic_DNA"/>
</dbReference>
<dbReference type="AlphaFoldDB" id="E6XFL2"/>
<dbReference type="KEGG" id="shp:Sput200_4334"/>
<sequence>MNIISRKLDLLLSLLAVYTRRS</sequence>
<gene>
    <name evidence="1" type="ordered locus">Sput200_4334</name>
</gene>
<dbReference type="Proteomes" id="UP000008209">
    <property type="component" value="Chromosome"/>
</dbReference>
<proteinExistence type="predicted"/>
<protein>
    <submittedName>
        <fullName evidence="1">LeuABCD operon attenuation leader peptide, LeuL</fullName>
    </submittedName>
</protein>
<evidence type="ECO:0000313" key="1">
    <source>
        <dbReference type="EMBL" id="ADV52825.1"/>
    </source>
</evidence>
<name>E6XFL2_SHEP2</name>
<organism evidence="1 2">
    <name type="scientific">Shewanella putrefaciens (strain 200)</name>
    <dbReference type="NCBI Taxonomy" id="399804"/>
    <lineage>
        <taxon>Bacteria</taxon>
        <taxon>Pseudomonadati</taxon>
        <taxon>Pseudomonadota</taxon>
        <taxon>Gammaproteobacteria</taxon>
        <taxon>Alteromonadales</taxon>
        <taxon>Shewanellaceae</taxon>
        <taxon>Shewanella</taxon>
    </lineage>
</organism>
<dbReference type="HOGENOM" id="CLU_222040_0_0_6"/>
<evidence type="ECO:0000313" key="2">
    <source>
        <dbReference type="Proteomes" id="UP000008209"/>
    </source>
</evidence>
<reference evidence="1 2" key="1">
    <citation type="submission" date="2011-01" db="EMBL/GenBank/DDBJ databases">
        <title>Complete sequence of Shewanella putrefaciens 200.</title>
        <authorList>
            <consortium name="US DOE Joint Genome Institute"/>
            <person name="Lucas S."/>
            <person name="Copeland A."/>
            <person name="Lapidus A."/>
            <person name="Cheng J.-F."/>
            <person name="Bruce D."/>
            <person name="Goodwin L."/>
            <person name="Pitluck S."/>
            <person name="Munk A.C."/>
            <person name="Detter J.C."/>
            <person name="Han C."/>
            <person name="Tapia R."/>
            <person name="Land M."/>
            <person name="Hauser L."/>
            <person name="Chang Y.-J."/>
            <person name="Jeffries C."/>
            <person name="Kyrpides N."/>
            <person name="Ivanova N."/>
            <person name="Mikhailova N."/>
            <person name="Kolker E."/>
            <person name="Lawrence C."/>
            <person name="McCue L.A."/>
            <person name="DiChristina T."/>
            <person name="Nealson K."/>
            <person name="Fredrickson J.K."/>
            <person name="Woyke T."/>
        </authorList>
    </citation>
    <scope>NUCLEOTIDE SEQUENCE [LARGE SCALE GENOMIC DNA]</scope>
    <source>
        <strain evidence="1 2">200</strain>
    </source>
</reference>